<name>A0ACB7XT72_9ERIC</name>
<proteinExistence type="predicted"/>
<accession>A0ACB7XT72</accession>
<organism evidence="1 2">
    <name type="scientific">Vaccinium darrowii</name>
    <dbReference type="NCBI Taxonomy" id="229202"/>
    <lineage>
        <taxon>Eukaryota</taxon>
        <taxon>Viridiplantae</taxon>
        <taxon>Streptophyta</taxon>
        <taxon>Embryophyta</taxon>
        <taxon>Tracheophyta</taxon>
        <taxon>Spermatophyta</taxon>
        <taxon>Magnoliopsida</taxon>
        <taxon>eudicotyledons</taxon>
        <taxon>Gunneridae</taxon>
        <taxon>Pentapetalae</taxon>
        <taxon>asterids</taxon>
        <taxon>Ericales</taxon>
        <taxon>Ericaceae</taxon>
        <taxon>Vaccinioideae</taxon>
        <taxon>Vaccinieae</taxon>
        <taxon>Vaccinium</taxon>
    </lineage>
</organism>
<sequence>METKCLAVISDSQLIVGQVPREGNLEEDQLARLATVKDELIPRDVMMQYLENPSIVQPIIEVKVVEYAGSWAEPIMKYIHDGEVPSDKDQARKLRVRASRCALMGDVLYRRSFTLPYLRCLVKTEAEQAMNEHDCLEIVSSESGLQGTP</sequence>
<comment type="caution">
    <text evidence="1">The sequence shown here is derived from an EMBL/GenBank/DDBJ whole genome shotgun (WGS) entry which is preliminary data.</text>
</comment>
<evidence type="ECO:0000313" key="1">
    <source>
        <dbReference type="EMBL" id="KAH7843987.1"/>
    </source>
</evidence>
<gene>
    <name evidence="1" type="ORF">Vadar_023185</name>
</gene>
<reference evidence="1 2" key="1">
    <citation type="journal article" date="2021" name="Hortic Res">
        <title>High-quality reference genome and annotation aids understanding of berry development for evergreen blueberry (Vaccinium darrowii).</title>
        <authorList>
            <person name="Yu J."/>
            <person name="Hulse-Kemp A.M."/>
            <person name="Babiker E."/>
            <person name="Staton M."/>
        </authorList>
    </citation>
    <scope>NUCLEOTIDE SEQUENCE [LARGE SCALE GENOMIC DNA]</scope>
    <source>
        <strain evidence="2">cv. NJ 8807/NJ 8810</strain>
        <tissue evidence="1">Young leaf</tissue>
    </source>
</reference>
<protein>
    <submittedName>
        <fullName evidence="1">Uncharacterized protein</fullName>
    </submittedName>
</protein>
<dbReference type="Proteomes" id="UP000828048">
    <property type="component" value="Chromosome 1"/>
</dbReference>
<keyword evidence="2" id="KW-1185">Reference proteome</keyword>
<dbReference type="EMBL" id="CM037151">
    <property type="protein sequence ID" value="KAH7843987.1"/>
    <property type="molecule type" value="Genomic_DNA"/>
</dbReference>
<evidence type="ECO:0000313" key="2">
    <source>
        <dbReference type="Proteomes" id="UP000828048"/>
    </source>
</evidence>